<dbReference type="EMBL" id="WSZM01000573">
    <property type="protein sequence ID" value="KAF4031503.1"/>
    <property type="molecule type" value="Genomic_DNA"/>
</dbReference>
<evidence type="ECO:0000313" key="2">
    <source>
        <dbReference type="EMBL" id="KAF4148529.1"/>
    </source>
</evidence>
<dbReference type="Proteomes" id="UP000704712">
    <property type="component" value="Unassembled WGS sequence"/>
</dbReference>
<evidence type="ECO:0000313" key="1">
    <source>
        <dbReference type="EMBL" id="KAF4031503.1"/>
    </source>
</evidence>
<organism evidence="1 3">
    <name type="scientific">Phytophthora infestans</name>
    <name type="common">Potato late blight agent</name>
    <name type="synonym">Botrytis infestans</name>
    <dbReference type="NCBI Taxonomy" id="4787"/>
    <lineage>
        <taxon>Eukaryota</taxon>
        <taxon>Sar</taxon>
        <taxon>Stramenopiles</taxon>
        <taxon>Oomycota</taxon>
        <taxon>Peronosporomycetes</taxon>
        <taxon>Peronosporales</taxon>
        <taxon>Peronosporaceae</taxon>
        <taxon>Phytophthora</taxon>
    </lineage>
</organism>
<accession>A0A833W681</accession>
<protein>
    <submittedName>
        <fullName evidence="1">Uncharacterized protein</fullName>
    </submittedName>
</protein>
<reference evidence="1" key="1">
    <citation type="submission" date="2020-04" db="EMBL/GenBank/DDBJ databases">
        <title>Hybrid Assembly of Korean Phytophthora infestans isolates.</title>
        <authorList>
            <person name="Prokchorchik M."/>
            <person name="Lee Y."/>
            <person name="Seo J."/>
            <person name="Cho J.-H."/>
            <person name="Park Y.-E."/>
            <person name="Jang D.-C."/>
            <person name="Im J.-S."/>
            <person name="Choi J.-G."/>
            <person name="Park H.-J."/>
            <person name="Lee G.-B."/>
            <person name="Lee Y.-G."/>
            <person name="Hong S.-Y."/>
            <person name="Cho K."/>
            <person name="Sohn K.H."/>
        </authorList>
    </citation>
    <scope>NUCLEOTIDE SEQUENCE</scope>
    <source>
        <strain evidence="1">KR_1_A1</strain>
        <strain evidence="2">KR_2_A2</strain>
    </source>
</reference>
<evidence type="ECO:0000313" key="3">
    <source>
        <dbReference type="Proteomes" id="UP000602510"/>
    </source>
</evidence>
<comment type="caution">
    <text evidence="1">The sequence shown here is derived from an EMBL/GenBank/DDBJ whole genome shotgun (WGS) entry which is preliminary data.</text>
</comment>
<sequence>MRGGDGNEDRALSTDNNAAKLMTMFENPRSFRGRTKLVSRQLNAAQKVEVLLFSYDIVLTLQLGRVSAASANVHQCGNNLGSIEYSLSSTMSRVYSKVPVVRQLQHDEVLQINRAGLLVTAFTLLRTLPMFTVNP</sequence>
<keyword evidence="3" id="KW-1185">Reference proteome</keyword>
<proteinExistence type="predicted"/>
<gene>
    <name evidence="1" type="ORF">GN244_ATG16638</name>
    <name evidence="2" type="ORF">GN958_ATG02285</name>
</gene>
<dbReference type="AlphaFoldDB" id="A0A833W681"/>
<name>A0A833W681_PHYIN</name>
<dbReference type="Proteomes" id="UP000602510">
    <property type="component" value="Unassembled WGS sequence"/>
</dbReference>
<dbReference type="EMBL" id="JAACNO010000266">
    <property type="protein sequence ID" value="KAF4148529.1"/>
    <property type="molecule type" value="Genomic_DNA"/>
</dbReference>